<dbReference type="EMBL" id="AJLR01000163">
    <property type="protein sequence ID" value="EKN62329.1"/>
    <property type="molecule type" value="Genomic_DNA"/>
</dbReference>
<evidence type="ECO:0000313" key="2">
    <source>
        <dbReference type="EMBL" id="EKN62329.1"/>
    </source>
</evidence>
<protein>
    <submittedName>
        <fullName evidence="2">Uncharacterized protein</fullName>
    </submittedName>
</protein>
<dbReference type="RefSeq" id="WP_003333497.1">
    <property type="nucleotide sequence ID" value="NZ_AJLR01000163.1"/>
</dbReference>
<keyword evidence="1" id="KW-1133">Transmembrane helix</keyword>
<evidence type="ECO:0000256" key="1">
    <source>
        <dbReference type="SAM" id="Phobius"/>
    </source>
</evidence>
<proteinExistence type="predicted"/>
<organism evidence="2 3">
    <name type="scientific">Schinkia azotoformans LMG 9581</name>
    <dbReference type="NCBI Taxonomy" id="1131731"/>
    <lineage>
        <taxon>Bacteria</taxon>
        <taxon>Bacillati</taxon>
        <taxon>Bacillota</taxon>
        <taxon>Bacilli</taxon>
        <taxon>Bacillales</taxon>
        <taxon>Bacillaceae</taxon>
        <taxon>Calidifontibacillus/Schinkia group</taxon>
        <taxon>Schinkia</taxon>
    </lineage>
</organism>
<keyword evidence="1" id="KW-0812">Transmembrane</keyword>
<dbReference type="AlphaFoldDB" id="K6D250"/>
<name>K6D250_SCHAZ</name>
<feature type="transmembrane region" description="Helical" evidence="1">
    <location>
        <begin position="20"/>
        <end position="39"/>
    </location>
</feature>
<reference evidence="2 3" key="1">
    <citation type="journal article" date="2012" name="Front. Microbiol.">
        <title>Redundancy and modularity in membrane-associated dissimilatory nitrate reduction in Bacillus.</title>
        <authorList>
            <person name="Heylen K."/>
            <person name="Keltjens J."/>
        </authorList>
    </citation>
    <scope>NUCLEOTIDE SEQUENCE [LARGE SCALE GENOMIC DNA]</scope>
    <source>
        <strain evidence="2 3">LMG 9581</strain>
    </source>
</reference>
<comment type="caution">
    <text evidence="2">The sequence shown here is derived from an EMBL/GenBank/DDBJ whole genome shotgun (WGS) entry which is preliminary data.</text>
</comment>
<evidence type="ECO:0000313" key="3">
    <source>
        <dbReference type="Proteomes" id="UP000006315"/>
    </source>
</evidence>
<dbReference type="PATRIC" id="fig|1131731.3.peg.4350"/>
<dbReference type="GeneID" id="89471251"/>
<keyword evidence="3" id="KW-1185">Reference proteome</keyword>
<feature type="transmembrane region" description="Helical" evidence="1">
    <location>
        <begin position="59"/>
        <end position="84"/>
    </location>
</feature>
<sequence>MQEIKINNIKFSSFVKLNIVIQIALGIFVGLIGLLISFFSQNVYFNAGDFKITGILAGMINLIFFPLTLGITGIFISIFAYFPFKYWVKIFGLRIFTMCESKD</sequence>
<accession>K6D250</accession>
<gene>
    <name evidence="2" type="ORF">BAZO_21318</name>
</gene>
<dbReference type="Proteomes" id="UP000006315">
    <property type="component" value="Unassembled WGS sequence"/>
</dbReference>
<keyword evidence="1" id="KW-0472">Membrane</keyword>